<evidence type="ECO:0000313" key="2">
    <source>
        <dbReference type="EMBL" id="GAA1906992.1"/>
    </source>
</evidence>
<organism evidence="2 3">
    <name type="scientific">Nocardioides lentus</name>
    <dbReference type="NCBI Taxonomy" id="338077"/>
    <lineage>
        <taxon>Bacteria</taxon>
        <taxon>Bacillati</taxon>
        <taxon>Actinomycetota</taxon>
        <taxon>Actinomycetes</taxon>
        <taxon>Propionibacteriales</taxon>
        <taxon>Nocardioidaceae</taxon>
        <taxon>Nocardioides</taxon>
    </lineage>
</organism>
<sequence>MRVLVTGATGYVGSTLVPELVAAGHEVTAATRSALDPDAWPDGVTPRHFDVGEPDSVRAALEGQDAAYYMVHSMEHVDFAQLDREAALLFAQSCEAAGVKRIVYLSGLIPDDVLSEHLRSRLEVEQILLQSSVPAVVLRAAMVVGAGSTSYELLSRISRRLPLTPLPAWMHTRMQPVAIADVLHLLVRSLTTDAVDRAYDVGGDEVVTYPELLDLFASLDGRRRRQLSVPLAPKFLVGPVVAAVAGMDSDEVTALIDSLSHDMVCADDDVRHAVAAPDHAFTGLRDSLLAAIAGH</sequence>
<dbReference type="InterPro" id="IPR036291">
    <property type="entry name" value="NAD(P)-bd_dom_sf"/>
</dbReference>
<feature type="domain" description="NAD(P)-binding" evidence="1">
    <location>
        <begin position="7"/>
        <end position="154"/>
    </location>
</feature>
<dbReference type="EMBL" id="BAAAMY010000001">
    <property type="protein sequence ID" value="GAA1906992.1"/>
    <property type="molecule type" value="Genomic_DNA"/>
</dbReference>
<dbReference type="InterPro" id="IPR016040">
    <property type="entry name" value="NAD(P)-bd_dom"/>
</dbReference>
<dbReference type="InterPro" id="IPR051207">
    <property type="entry name" value="ComplexI_NDUFA9_subunit"/>
</dbReference>
<keyword evidence="3" id="KW-1185">Reference proteome</keyword>
<dbReference type="Pfam" id="PF13460">
    <property type="entry name" value="NAD_binding_10"/>
    <property type="match status" value="1"/>
</dbReference>
<proteinExistence type="predicted"/>
<dbReference type="PANTHER" id="PTHR12126:SF11">
    <property type="entry name" value="NADH DEHYDROGENASE [UBIQUINONE] 1 ALPHA SUBCOMPLEX SUBUNIT 9, MITOCHONDRIAL"/>
    <property type="match status" value="1"/>
</dbReference>
<reference evidence="3" key="1">
    <citation type="journal article" date="2019" name="Int. J. Syst. Evol. Microbiol.">
        <title>The Global Catalogue of Microorganisms (GCM) 10K type strain sequencing project: providing services to taxonomists for standard genome sequencing and annotation.</title>
        <authorList>
            <consortium name="The Broad Institute Genomics Platform"/>
            <consortium name="The Broad Institute Genome Sequencing Center for Infectious Disease"/>
            <person name="Wu L."/>
            <person name="Ma J."/>
        </authorList>
    </citation>
    <scope>NUCLEOTIDE SEQUENCE [LARGE SCALE GENOMIC DNA]</scope>
    <source>
        <strain evidence="3">JCM 14046</strain>
    </source>
</reference>
<evidence type="ECO:0000259" key="1">
    <source>
        <dbReference type="Pfam" id="PF13460"/>
    </source>
</evidence>
<dbReference type="Proteomes" id="UP001501612">
    <property type="component" value="Unassembled WGS sequence"/>
</dbReference>
<dbReference type="Gene3D" id="3.40.50.720">
    <property type="entry name" value="NAD(P)-binding Rossmann-like Domain"/>
    <property type="match status" value="1"/>
</dbReference>
<protein>
    <recommendedName>
        <fullName evidence="1">NAD(P)-binding domain-containing protein</fullName>
    </recommendedName>
</protein>
<dbReference type="RefSeq" id="WP_344003168.1">
    <property type="nucleotide sequence ID" value="NZ_BAAAMY010000001.1"/>
</dbReference>
<name>A0ABP5A8P5_9ACTN</name>
<dbReference type="PANTHER" id="PTHR12126">
    <property type="entry name" value="NADH-UBIQUINONE OXIDOREDUCTASE 39 KDA SUBUNIT-RELATED"/>
    <property type="match status" value="1"/>
</dbReference>
<gene>
    <name evidence="2" type="ORF">GCM10009737_04720</name>
</gene>
<accession>A0ABP5A8P5</accession>
<evidence type="ECO:0000313" key="3">
    <source>
        <dbReference type="Proteomes" id="UP001501612"/>
    </source>
</evidence>
<comment type="caution">
    <text evidence="2">The sequence shown here is derived from an EMBL/GenBank/DDBJ whole genome shotgun (WGS) entry which is preliminary data.</text>
</comment>
<dbReference type="SUPFAM" id="SSF51735">
    <property type="entry name" value="NAD(P)-binding Rossmann-fold domains"/>
    <property type="match status" value="1"/>
</dbReference>